<gene>
    <name evidence="9" type="ORF">DUNSADRAFT_15858</name>
</gene>
<dbReference type="PANTHER" id="PTHR11884:SF1">
    <property type="entry name" value="GOLGI APPARATUS PROTEIN 1"/>
    <property type="match status" value="1"/>
</dbReference>
<evidence type="ECO:0000313" key="10">
    <source>
        <dbReference type="Proteomes" id="UP000815325"/>
    </source>
</evidence>
<dbReference type="PANTHER" id="PTHR11884">
    <property type="entry name" value="SELECTIN LIGAND RELATED"/>
    <property type="match status" value="1"/>
</dbReference>
<keyword evidence="3" id="KW-0732">Signal</keyword>
<comment type="caution">
    <text evidence="9">The sequence shown here is derived from an EMBL/GenBank/DDBJ whole genome shotgun (WGS) entry which is preliminary data.</text>
</comment>
<evidence type="ECO:0000256" key="4">
    <source>
        <dbReference type="ARBA" id="ARBA00022737"/>
    </source>
</evidence>
<keyword evidence="6 8" id="KW-0472">Membrane</keyword>
<name>A0ABQ7G4R4_DUNSA</name>
<dbReference type="EMBL" id="MU070139">
    <property type="protein sequence ID" value="KAF5829593.1"/>
    <property type="molecule type" value="Genomic_DNA"/>
</dbReference>
<evidence type="ECO:0000256" key="2">
    <source>
        <dbReference type="ARBA" id="ARBA00022692"/>
    </source>
</evidence>
<dbReference type="Proteomes" id="UP000815325">
    <property type="component" value="Unassembled WGS sequence"/>
</dbReference>
<dbReference type="PROSITE" id="PS51289">
    <property type="entry name" value="GLG1_C_RICH"/>
    <property type="match status" value="2"/>
</dbReference>
<keyword evidence="10" id="KW-1185">Reference proteome</keyword>
<protein>
    <recommendedName>
        <fullName evidence="11">Golgi apparatus protein 1</fullName>
    </recommendedName>
</protein>
<dbReference type="InterPro" id="IPR017873">
    <property type="entry name" value="Cys-rich_GLG1_repeat_euk"/>
</dbReference>
<comment type="subcellular location">
    <subcellularLocation>
        <location evidence="1">Membrane</location>
        <topology evidence="1">Single-pass type I membrane protein</topology>
    </subcellularLocation>
</comment>
<keyword evidence="7" id="KW-0325">Glycoprotein</keyword>
<feature type="transmembrane region" description="Helical" evidence="8">
    <location>
        <begin position="439"/>
        <end position="460"/>
    </location>
</feature>
<evidence type="ECO:0000256" key="3">
    <source>
        <dbReference type="ARBA" id="ARBA00022729"/>
    </source>
</evidence>
<reference evidence="9" key="1">
    <citation type="submission" date="2017-08" db="EMBL/GenBank/DDBJ databases">
        <authorList>
            <person name="Polle J.E."/>
            <person name="Barry K."/>
            <person name="Cushman J."/>
            <person name="Schmutz J."/>
            <person name="Tran D."/>
            <person name="Hathwaick L.T."/>
            <person name="Yim W.C."/>
            <person name="Jenkins J."/>
            <person name="Mckie-Krisberg Z.M."/>
            <person name="Prochnik S."/>
            <person name="Lindquist E."/>
            <person name="Dockter R.B."/>
            <person name="Adam C."/>
            <person name="Molina H."/>
            <person name="Bunkerborg J."/>
            <person name="Jin E."/>
            <person name="Buchheim M."/>
            <person name="Magnuson J."/>
        </authorList>
    </citation>
    <scope>NUCLEOTIDE SEQUENCE</scope>
    <source>
        <strain evidence="9">CCAP 19/18</strain>
    </source>
</reference>
<dbReference type="InterPro" id="IPR001893">
    <property type="entry name" value="Cys-rich_GLG1_repeat"/>
</dbReference>
<keyword evidence="2 8" id="KW-0812">Transmembrane</keyword>
<accession>A0ABQ7G4R4</accession>
<sequence length="481" mass="52880">MSRAGSNVLFDSGLATACKEDRAALCGDVEAGSARVIRCLQDHRSSLNTKCAAALFDHEVHISEDIDFNHQLKKTCAYEVSELCKEMPHGHGRIIRCLERELDNTDMSKECKAEVEAVMSVQAKDFRLDTRLKGACEQDINALCAHVCNAAPGQVCGGSVLHCLQENQEKISSQTCQDEVFYFQLMEVKDFRNDVILAQACRQDVETFCKNIEPGDGRVHICLRQNKDQLSEPCRVEETKLAAIEYSDIRLATKLNKLCSEEKAVYCKEVKSGRGRMIKCLLDHMAEPDFGAECKEELQKRDEAMKSDIRYDKAASEKCKADIDTHCKDARMSFRGEASVLKCLVSMFSELQKAHAKSGAAFTIGVVGRCLSKSVVEGQNLGQQCKGLVMAAAPKDVRAYYSTPEASSAFLQTITAMQAATGMGPLLVDQESSVTVSGWLALGCIISLIVVLFGSIAWALKSCLSPDRPHTTYLPVKDGDT</sequence>
<keyword evidence="4" id="KW-0677">Repeat</keyword>
<evidence type="ECO:0000256" key="5">
    <source>
        <dbReference type="ARBA" id="ARBA00022989"/>
    </source>
</evidence>
<organism evidence="9 10">
    <name type="scientific">Dunaliella salina</name>
    <name type="common">Green alga</name>
    <name type="synonym">Protococcus salinus</name>
    <dbReference type="NCBI Taxonomy" id="3046"/>
    <lineage>
        <taxon>Eukaryota</taxon>
        <taxon>Viridiplantae</taxon>
        <taxon>Chlorophyta</taxon>
        <taxon>core chlorophytes</taxon>
        <taxon>Chlorophyceae</taxon>
        <taxon>CS clade</taxon>
        <taxon>Chlamydomonadales</taxon>
        <taxon>Dunaliellaceae</taxon>
        <taxon>Dunaliella</taxon>
    </lineage>
</organism>
<evidence type="ECO:0000256" key="8">
    <source>
        <dbReference type="SAM" id="Phobius"/>
    </source>
</evidence>
<evidence type="ECO:0000256" key="7">
    <source>
        <dbReference type="ARBA" id="ARBA00023180"/>
    </source>
</evidence>
<proteinExistence type="predicted"/>
<dbReference type="Pfam" id="PF00839">
    <property type="entry name" value="Cys_rich_FGFR"/>
    <property type="match status" value="6"/>
</dbReference>
<evidence type="ECO:0008006" key="11">
    <source>
        <dbReference type="Google" id="ProtNLM"/>
    </source>
</evidence>
<keyword evidence="5 8" id="KW-1133">Transmembrane helix</keyword>
<evidence type="ECO:0000256" key="1">
    <source>
        <dbReference type="ARBA" id="ARBA00004479"/>
    </source>
</evidence>
<evidence type="ECO:0000313" key="9">
    <source>
        <dbReference type="EMBL" id="KAF5829593.1"/>
    </source>
</evidence>
<dbReference type="InterPro" id="IPR039728">
    <property type="entry name" value="GLG1"/>
</dbReference>
<evidence type="ECO:0000256" key="6">
    <source>
        <dbReference type="ARBA" id="ARBA00023136"/>
    </source>
</evidence>